<evidence type="ECO:0000313" key="2">
    <source>
        <dbReference type="WBParaSite" id="nRc.2.0.1.t35773-RA"/>
    </source>
</evidence>
<name>A0A915KAH1_ROMCU</name>
<organism evidence="1 2">
    <name type="scientific">Romanomermis culicivorax</name>
    <name type="common">Nematode worm</name>
    <dbReference type="NCBI Taxonomy" id="13658"/>
    <lineage>
        <taxon>Eukaryota</taxon>
        <taxon>Metazoa</taxon>
        <taxon>Ecdysozoa</taxon>
        <taxon>Nematoda</taxon>
        <taxon>Enoplea</taxon>
        <taxon>Dorylaimia</taxon>
        <taxon>Mermithida</taxon>
        <taxon>Mermithoidea</taxon>
        <taxon>Mermithidae</taxon>
        <taxon>Romanomermis</taxon>
    </lineage>
</organism>
<reference evidence="2" key="1">
    <citation type="submission" date="2022-11" db="UniProtKB">
        <authorList>
            <consortium name="WormBaseParasite"/>
        </authorList>
    </citation>
    <scope>IDENTIFICATION</scope>
</reference>
<dbReference type="Proteomes" id="UP000887565">
    <property type="component" value="Unplaced"/>
</dbReference>
<accession>A0A915KAH1</accession>
<keyword evidence="1" id="KW-1185">Reference proteome</keyword>
<sequence>MLSNRKEMQISAVVKIVYTELLLRWSFGVVELCDSLIAPLWTYVIADRSPYDCWLEANELPFIYRISEQPNPSLPFIYGISE</sequence>
<proteinExistence type="predicted"/>
<evidence type="ECO:0000313" key="1">
    <source>
        <dbReference type="Proteomes" id="UP000887565"/>
    </source>
</evidence>
<dbReference type="AlphaFoldDB" id="A0A915KAH1"/>
<protein>
    <submittedName>
        <fullName evidence="2">Innexin</fullName>
    </submittedName>
</protein>
<dbReference type="WBParaSite" id="nRc.2.0.1.t35773-RA">
    <property type="protein sequence ID" value="nRc.2.0.1.t35773-RA"/>
    <property type="gene ID" value="nRc.2.0.1.g35773"/>
</dbReference>